<keyword evidence="2" id="KW-1185">Reference proteome</keyword>
<comment type="caution">
    <text evidence="1">The sequence shown here is derived from an EMBL/GenBank/DDBJ whole genome shotgun (WGS) entry which is preliminary data.</text>
</comment>
<organism evidence="1 2">
    <name type="scientific">Lacrimispora amygdalina</name>
    <dbReference type="NCBI Taxonomy" id="253257"/>
    <lineage>
        <taxon>Bacteria</taxon>
        <taxon>Bacillati</taxon>
        <taxon>Bacillota</taxon>
        <taxon>Clostridia</taxon>
        <taxon>Lachnospirales</taxon>
        <taxon>Lachnospiraceae</taxon>
        <taxon>Lacrimispora</taxon>
    </lineage>
</organism>
<sequence>MESIHNYELDTPEVRSAFLRYIYSRDKNRKYVDKKLEKLNLDEKEIKKFKNDELKINDSEFKDLEIAYNSLNDLQKNIINNMVQKLRPNFKAPFKEILSAVLEAHVDISSSDLAKLIVNHKNYLEINGILSDDDSMETNLK</sequence>
<dbReference type="RefSeq" id="WP_346065735.1">
    <property type="nucleotide sequence ID" value="NZ_BRPJ01000072.1"/>
</dbReference>
<name>A0ABQ5M9W2_9FIRM</name>
<dbReference type="EMBL" id="BRPJ01000072">
    <property type="protein sequence ID" value="GLB31399.1"/>
    <property type="molecule type" value="Genomic_DNA"/>
</dbReference>
<evidence type="ECO:0000313" key="1">
    <source>
        <dbReference type="EMBL" id="GLB31399.1"/>
    </source>
</evidence>
<gene>
    <name evidence="1" type="ORF">LAD12857_33220</name>
</gene>
<protein>
    <submittedName>
        <fullName evidence="1">Uncharacterized protein</fullName>
    </submittedName>
</protein>
<accession>A0ABQ5M9W2</accession>
<dbReference type="Proteomes" id="UP001419084">
    <property type="component" value="Unassembled WGS sequence"/>
</dbReference>
<reference evidence="1 2" key="1">
    <citation type="journal article" date="2024" name="Int. J. Syst. Evol. Microbiol.">
        <title>Lacrimispora brassicae sp. nov. isolated from fermented cabbage, and proposal of Clostridium indicum Gundawar et al. 2019 and Clostridium methoxybenzovorans Mechichi et al. 1999 as heterotypic synonyms of Lacrimispora amygdalina (Parshina et al. 2003) Haas and Blanchard 2020 and Lacrimispora indolis (McClung and McCoy 1957) Haas and Blanchard 2020, respectively.</title>
        <authorList>
            <person name="Kobayashi H."/>
            <person name="Tanizawa Y."/>
            <person name="Sakamoto M."/>
            <person name="Ohkuma M."/>
            <person name="Tohno M."/>
        </authorList>
    </citation>
    <scope>NUCLEOTIDE SEQUENCE [LARGE SCALE GENOMIC DNA]</scope>
    <source>
        <strain evidence="1 2">DSM 12857</strain>
    </source>
</reference>
<proteinExistence type="predicted"/>
<evidence type="ECO:0000313" key="2">
    <source>
        <dbReference type="Proteomes" id="UP001419084"/>
    </source>
</evidence>